<evidence type="ECO:0000256" key="1">
    <source>
        <dbReference type="SAM" id="MobiDB-lite"/>
    </source>
</evidence>
<sequence>LFKRHLFQEDLDLNITENLVLIFVPFTSPAFYHLVIGDQIIECDGLVPRSLRELYEFLYSANREITLGVVRAWNVHPPTPKRMDNVWPIQLPLIKNLRAGYEFQCGSGRLYFSKVEPHTMGAFAFLTVDRVLDVDSDKIPPRVNMVALRNRIRAVQERDGFCTFLIERPSSLHHLTNPSCVAMKKDPGFDDVTMGEDAAEIGTREAFKYTHVKDKQKTTSIYLTHPQDVEIDLMTAEDDSEAATKRRHKKKKKRKLKIGKNPKEKAIPSDVKRGTILSKTSESSLRKLVTKFISKTFLTSSH</sequence>
<dbReference type="Proteomes" id="UP000252519">
    <property type="component" value="Unassembled WGS sequence"/>
</dbReference>
<comment type="caution">
    <text evidence="2">The sequence shown here is derived from an EMBL/GenBank/DDBJ whole genome shotgun (WGS) entry which is preliminary data.</text>
</comment>
<protein>
    <recommendedName>
        <fullName evidence="4">PDZ domain-containing protein</fullName>
    </recommendedName>
</protein>
<feature type="non-terminal residue" evidence="2">
    <location>
        <position position="1"/>
    </location>
</feature>
<feature type="compositionally biased region" description="Basic and acidic residues" evidence="1">
    <location>
        <begin position="261"/>
        <end position="272"/>
    </location>
</feature>
<dbReference type="InterPro" id="IPR040264">
    <property type="entry name" value="T15H9.4-like"/>
</dbReference>
<name>A0A368G1I6_ANCCA</name>
<organism evidence="2 3">
    <name type="scientific">Ancylostoma caninum</name>
    <name type="common">Dog hookworm</name>
    <dbReference type="NCBI Taxonomy" id="29170"/>
    <lineage>
        <taxon>Eukaryota</taxon>
        <taxon>Metazoa</taxon>
        <taxon>Ecdysozoa</taxon>
        <taxon>Nematoda</taxon>
        <taxon>Chromadorea</taxon>
        <taxon>Rhabditida</taxon>
        <taxon>Rhabditina</taxon>
        <taxon>Rhabditomorpha</taxon>
        <taxon>Strongyloidea</taxon>
        <taxon>Ancylostomatidae</taxon>
        <taxon>Ancylostomatinae</taxon>
        <taxon>Ancylostoma</taxon>
    </lineage>
</organism>
<evidence type="ECO:0000313" key="2">
    <source>
        <dbReference type="EMBL" id="RCN37119.1"/>
    </source>
</evidence>
<gene>
    <name evidence="2" type="ORF">ANCCAN_16982</name>
</gene>
<keyword evidence="3" id="KW-1185">Reference proteome</keyword>
<dbReference type="AlphaFoldDB" id="A0A368G1I6"/>
<reference evidence="2 3" key="1">
    <citation type="submission" date="2014-10" db="EMBL/GenBank/DDBJ databases">
        <title>Draft genome of the hookworm Ancylostoma caninum.</title>
        <authorList>
            <person name="Mitreva M."/>
        </authorList>
    </citation>
    <scope>NUCLEOTIDE SEQUENCE [LARGE SCALE GENOMIC DNA]</scope>
    <source>
        <strain evidence="2 3">Baltimore</strain>
    </source>
</reference>
<dbReference type="PANTHER" id="PTHR31327">
    <property type="entry name" value="SPERM MEIOSIS PDZ DOMAIN CONTAINING PROTEINS-RELATED"/>
    <property type="match status" value="1"/>
</dbReference>
<evidence type="ECO:0008006" key="4">
    <source>
        <dbReference type="Google" id="ProtNLM"/>
    </source>
</evidence>
<accession>A0A368G1I6</accession>
<proteinExistence type="predicted"/>
<feature type="region of interest" description="Disordered" evidence="1">
    <location>
        <begin position="238"/>
        <end position="272"/>
    </location>
</feature>
<evidence type="ECO:0000313" key="3">
    <source>
        <dbReference type="Proteomes" id="UP000252519"/>
    </source>
</evidence>
<dbReference type="OrthoDB" id="5875207at2759"/>
<feature type="compositionally biased region" description="Basic residues" evidence="1">
    <location>
        <begin position="245"/>
        <end position="260"/>
    </location>
</feature>
<dbReference type="EMBL" id="JOJR01000496">
    <property type="protein sequence ID" value="RCN37119.1"/>
    <property type="molecule type" value="Genomic_DNA"/>
</dbReference>